<organism evidence="2 3">
    <name type="scientific">Ruminococcus flavefaciens 007c</name>
    <dbReference type="NCBI Taxonomy" id="1341157"/>
    <lineage>
        <taxon>Bacteria</taxon>
        <taxon>Bacillati</taxon>
        <taxon>Bacillota</taxon>
        <taxon>Clostridia</taxon>
        <taxon>Eubacteriales</taxon>
        <taxon>Oscillospiraceae</taxon>
        <taxon>Ruminococcus</taxon>
    </lineage>
</organism>
<dbReference type="InterPro" id="IPR053139">
    <property type="entry name" value="Surface_bspA-like"/>
</dbReference>
<evidence type="ECO:0000313" key="3">
    <source>
        <dbReference type="Proteomes" id="UP000019365"/>
    </source>
</evidence>
<dbReference type="Proteomes" id="UP000019365">
    <property type="component" value="Unassembled WGS sequence"/>
</dbReference>
<comment type="caution">
    <text evidence="2">The sequence shown here is derived from an EMBL/GenBank/DDBJ whole genome shotgun (WGS) entry which is preliminary data.</text>
</comment>
<evidence type="ECO:0008006" key="4">
    <source>
        <dbReference type="Google" id="ProtNLM"/>
    </source>
</evidence>
<dbReference type="EMBL" id="ATAX01000009">
    <property type="protein sequence ID" value="EWM54742.1"/>
    <property type="molecule type" value="Genomic_DNA"/>
</dbReference>
<dbReference type="PANTHER" id="PTHR45661:SF3">
    <property type="entry name" value="IG-LIKE DOMAIN-CONTAINING PROTEIN"/>
    <property type="match status" value="1"/>
</dbReference>
<dbReference type="OrthoDB" id="1818298at2"/>
<dbReference type="SUPFAM" id="SSF52058">
    <property type="entry name" value="L domain-like"/>
    <property type="match status" value="1"/>
</dbReference>
<dbReference type="Pfam" id="PF13306">
    <property type="entry name" value="LRR_5"/>
    <property type="match status" value="2"/>
</dbReference>
<dbReference type="AlphaFoldDB" id="W7V1U0"/>
<gene>
    <name evidence="2" type="ORF">RF007C_02370</name>
</gene>
<dbReference type="PANTHER" id="PTHR45661">
    <property type="entry name" value="SURFACE ANTIGEN"/>
    <property type="match status" value="1"/>
</dbReference>
<dbReference type="InterPro" id="IPR032675">
    <property type="entry name" value="LRR_dom_sf"/>
</dbReference>
<evidence type="ECO:0000256" key="1">
    <source>
        <dbReference type="SAM" id="SignalP"/>
    </source>
</evidence>
<dbReference type="eggNOG" id="COG5492">
    <property type="taxonomic scope" value="Bacteria"/>
</dbReference>
<protein>
    <recommendedName>
        <fullName evidence="4">Peptidase C39-like domain-containing protein</fullName>
    </recommendedName>
</protein>
<dbReference type="PATRIC" id="fig|1341157.4.peg.621"/>
<dbReference type="InterPro" id="IPR026906">
    <property type="entry name" value="LRR_5"/>
</dbReference>
<dbReference type="Gene3D" id="3.80.10.10">
    <property type="entry name" value="Ribonuclease Inhibitor"/>
    <property type="match status" value="2"/>
</dbReference>
<accession>W7V1U0</accession>
<keyword evidence="1" id="KW-0732">Signal</keyword>
<reference evidence="2 3" key="1">
    <citation type="journal article" date="2014" name="PLoS ONE">
        <title>Rumen cellulosomics: divergent fiber-degrading strategies revealed by comparative genome-wide analysis of six ruminococcal strains.</title>
        <authorList>
            <person name="Dassa B."/>
            <person name="Borovok I."/>
            <person name="Ruimy-Israeli V."/>
            <person name="Lamed R."/>
            <person name="Flint H.J."/>
            <person name="Duncan S.H."/>
            <person name="Henrissat B."/>
            <person name="Coutinho P."/>
            <person name="Morrison M."/>
            <person name="Mosoni P."/>
            <person name="Yeoman C.J."/>
            <person name="White B.A."/>
            <person name="Bayer E.A."/>
        </authorList>
    </citation>
    <scope>NUCLEOTIDE SEQUENCE [LARGE SCALE GENOMIC DNA]</scope>
    <source>
        <strain evidence="2 3">007c</strain>
    </source>
</reference>
<keyword evidence="3" id="KW-1185">Reference proteome</keyword>
<evidence type="ECO:0000313" key="2">
    <source>
        <dbReference type="EMBL" id="EWM54742.1"/>
    </source>
</evidence>
<dbReference type="RefSeq" id="WP_037297136.1">
    <property type="nucleotide sequence ID" value="NZ_ATAX01000009.1"/>
</dbReference>
<name>W7V1U0_RUMFL</name>
<proteinExistence type="predicted"/>
<feature type="chain" id="PRO_5039548869" description="Peptidase C39-like domain-containing protein" evidence="1">
    <location>
        <begin position="30"/>
        <end position="637"/>
    </location>
</feature>
<feature type="signal peptide" evidence="1">
    <location>
        <begin position="1"/>
        <end position="29"/>
    </location>
</feature>
<sequence>MNNKIKRSIAILCTAAAFCAPLSTGYVFTGVSVNPIVASAASDVHSGTHYGYSLDNPSEGYTLYFGIPDLRGTTCQVIGCTTYKDSVNIYVPETYTNGNYQYQVDKVWDDAFRDQTRLNSVSLPRYITEIGNSAFMGCTNLKYFSGSAINGNGDMLLTSIGNHAFRNCENAYFGGSTFRNVKNVGRMAFRGCSGLEEIYMPNLETMSKMSFAECYNLKKVDLSESSITSIPENAFEYSSSDRNTECIIKLPSTVQNIGNYAFHNVNGIRKIDVSNATSIGEHAFEDCHSLRTVFTGNNLYWIGTRAFYGCDPMRYFACKNDYVWIGSEALGYDHMRNYTGKKSNFILWGSSNNSNVKGYAASQQMTYKNTSDAASYASTRYTDYEWYKANTGISWGVFRADGYPYYHFENKHEPYANGYNNTKFHGICAGMAAVSALTSSGYLSVSEYAPGYNKLRDVHTNTGNPIPYSVKSYATTVWANTLVEIGRAFDYQTYNYVNSQYVFDREALLYAENITYGADAAVLTIMPADSAGHAVVCFGMEYKNDASDKNDPCWNGWDARLLIYDVDNDFVNGKAHDKADYVYVNLSDGSWYSALISKHGYSMNNTKLALTHSYDRMVNASVYGMTTDQFFAAIRNN</sequence>